<dbReference type="Proteomes" id="UP000053558">
    <property type="component" value="Unassembled WGS sequence"/>
</dbReference>
<dbReference type="OrthoDB" id="2642980at2759"/>
<reference evidence="4" key="1">
    <citation type="journal article" date="2012" name="Science">
        <title>The Paleozoic origin of enzymatic lignin decomposition reconstructed from 31 fungal genomes.</title>
        <authorList>
            <person name="Floudas D."/>
            <person name="Binder M."/>
            <person name="Riley R."/>
            <person name="Barry K."/>
            <person name="Blanchette R.A."/>
            <person name="Henrissat B."/>
            <person name="Martinez A.T."/>
            <person name="Otillar R."/>
            <person name="Spatafora J.W."/>
            <person name="Yadav J.S."/>
            <person name="Aerts A."/>
            <person name="Benoit I."/>
            <person name="Boyd A."/>
            <person name="Carlson A."/>
            <person name="Copeland A."/>
            <person name="Coutinho P.M."/>
            <person name="de Vries R.P."/>
            <person name="Ferreira P."/>
            <person name="Findley K."/>
            <person name="Foster B."/>
            <person name="Gaskell J."/>
            <person name="Glotzer D."/>
            <person name="Gorecki P."/>
            <person name="Heitman J."/>
            <person name="Hesse C."/>
            <person name="Hori C."/>
            <person name="Igarashi K."/>
            <person name="Jurgens J.A."/>
            <person name="Kallen N."/>
            <person name="Kersten P."/>
            <person name="Kohler A."/>
            <person name="Kuees U."/>
            <person name="Kumar T.K.A."/>
            <person name="Kuo A."/>
            <person name="LaButti K."/>
            <person name="Larrondo L.F."/>
            <person name="Lindquist E."/>
            <person name="Ling A."/>
            <person name="Lombard V."/>
            <person name="Lucas S."/>
            <person name="Lundell T."/>
            <person name="Martin R."/>
            <person name="McLaughlin D.J."/>
            <person name="Morgenstern I."/>
            <person name="Morin E."/>
            <person name="Murat C."/>
            <person name="Nagy L.G."/>
            <person name="Nolan M."/>
            <person name="Ohm R.A."/>
            <person name="Patyshakuliyeva A."/>
            <person name="Rokas A."/>
            <person name="Ruiz-Duenas F.J."/>
            <person name="Sabat G."/>
            <person name="Salamov A."/>
            <person name="Samejima M."/>
            <person name="Schmutz J."/>
            <person name="Slot J.C."/>
            <person name="St John F."/>
            <person name="Stenlid J."/>
            <person name="Sun H."/>
            <person name="Sun S."/>
            <person name="Syed K."/>
            <person name="Tsang A."/>
            <person name="Wiebenga A."/>
            <person name="Young D."/>
            <person name="Pisabarro A."/>
            <person name="Eastwood D.C."/>
            <person name="Martin F."/>
            <person name="Cullen D."/>
            <person name="Grigoriev I.V."/>
            <person name="Hibbett D.S."/>
        </authorList>
    </citation>
    <scope>NUCLEOTIDE SEQUENCE [LARGE SCALE GENOMIC DNA]</scope>
    <source>
        <strain evidence="4">RWD-64-598 SS2</strain>
    </source>
</reference>
<dbReference type="RefSeq" id="XP_007767152.1">
    <property type="nucleotide sequence ID" value="XM_007768962.1"/>
</dbReference>
<gene>
    <name evidence="3" type="ORF">CONPUDRAFT_152401</name>
</gene>
<feature type="compositionally biased region" description="Polar residues" evidence="1">
    <location>
        <begin position="440"/>
        <end position="455"/>
    </location>
</feature>
<feature type="region of interest" description="Disordered" evidence="1">
    <location>
        <begin position="402"/>
        <end position="457"/>
    </location>
</feature>
<keyword evidence="2" id="KW-0812">Transmembrane</keyword>
<dbReference type="AlphaFoldDB" id="A0A5M3MWC6"/>
<feature type="region of interest" description="Disordered" evidence="1">
    <location>
        <begin position="238"/>
        <end position="308"/>
    </location>
</feature>
<accession>A0A5M3MWC6</accession>
<dbReference type="EMBL" id="JH711576">
    <property type="protein sequence ID" value="EIW83370.1"/>
    <property type="molecule type" value="Genomic_DNA"/>
</dbReference>
<organism evidence="3 4">
    <name type="scientific">Coniophora puteana (strain RWD-64-598)</name>
    <name type="common">Brown rot fungus</name>
    <dbReference type="NCBI Taxonomy" id="741705"/>
    <lineage>
        <taxon>Eukaryota</taxon>
        <taxon>Fungi</taxon>
        <taxon>Dikarya</taxon>
        <taxon>Basidiomycota</taxon>
        <taxon>Agaricomycotina</taxon>
        <taxon>Agaricomycetes</taxon>
        <taxon>Agaricomycetidae</taxon>
        <taxon>Boletales</taxon>
        <taxon>Coniophorineae</taxon>
        <taxon>Coniophoraceae</taxon>
        <taxon>Coniophora</taxon>
    </lineage>
</organism>
<keyword evidence="2" id="KW-0472">Membrane</keyword>
<comment type="caution">
    <text evidence="3">The sequence shown here is derived from an EMBL/GenBank/DDBJ whole genome shotgun (WGS) entry which is preliminary data.</text>
</comment>
<feature type="compositionally biased region" description="Basic and acidic residues" evidence="1">
    <location>
        <begin position="189"/>
        <end position="205"/>
    </location>
</feature>
<feature type="transmembrane region" description="Helical" evidence="2">
    <location>
        <begin position="38"/>
        <end position="61"/>
    </location>
</feature>
<keyword evidence="4" id="KW-1185">Reference proteome</keyword>
<name>A0A5M3MWC6_CONPW</name>
<proteinExistence type="predicted"/>
<protein>
    <submittedName>
        <fullName evidence="3">Uncharacterized protein</fullName>
    </submittedName>
</protein>
<evidence type="ECO:0000256" key="2">
    <source>
        <dbReference type="SAM" id="Phobius"/>
    </source>
</evidence>
<feature type="compositionally biased region" description="Pro residues" evidence="1">
    <location>
        <begin position="418"/>
        <end position="434"/>
    </location>
</feature>
<keyword evidence="2" id="KW-1133">Transmembrane helix</keyword>
<evidence type="ECO:0000313" key="4">
    <source>
        <dbReference type="Proteomes" id="UP000053558"/>
    </source>
</evidence>
<evidence type="ECO:0000256" key="1">
    <source>
        <dbReference type="SAM" id="MobiDB-lite"/>
    </source>
</evidence>
<dbReference type="KEGG" id="cput:CONPUDRAFT_152401"/>
<dbReference type="GeneID" id="19202997"/>
<feature type="region of interest" description="Disordered" evidence="1">
    <location>
        <begin position="184"/>
        <end position="205"/>
    </location>
</feature>
<sequence>MSEDGAGFLQSGNLVSEQRFRRDDGSSTDSSGWGKMQIATPIIVAVSLTAVFAVIFGWYIYSRKARTQPSYTYLHQTRDILWKKLHGPQGLRPVTNFGPIDATPASNRFPHHRSYSSDATTPLTNEDWISTDYSPYQPPRRQSTSKTPARKWWQIFRSRPTEIVSTEPYRRWVVDASDASTSHYMSTEAGHDSPIESRGHTSNSHWEHRLSALQESSEYDDGEGEEVESIIFIGDPDATVESSPLSHMAVGPSTTHHAYEVESPRSSPRPSPRSSLRAPSRARALEQVDLEPPPPLTPRMSERRSSSISSASFRTALPLYTQNPYPLQPQTPQSLYINVQPPSAAQSMVSLPSHPYTMVQTFVPYGARSETTLSSQATVTQAQPFSSSLACLPILQTPPSVAPRALQASPPALHHTPRPLPTPTSPPRPLPMSPPLMHSYSNSSLAPSQQQQHMRQLSRENLRALPDLTVPGAGSVSAAGYGLGELGVHPSVYLHGRSESGYSTDSMLVNLSPLTPSPGMGMP</sequence>
<feature type="compositionally biased region" description="Low complexity" evidence="1">
    <location>
        <begin position="264"/>
        <end position="282"/>
    </location>
</feature>
<evidence type="ECO:0000313" key="3">
    <source>
        <dbReference type="EMBL" id="EIW83370.1"/>
    </source>
</evidence>